<name>A0ABY0UNU0_9FLAO</name>
<dbReference type="EMBL" id="LT629754">
    <property type="protein sequence ID" value="SDS96536.1"/>
    <property type="molecule type" value="Genomic_DNA"/>
</dbReference>
<feature type="transmembrane region" description="Helical" evidence="4">
    <location>
        <begin position="422"/>
        <end position="440"/>
    </location>
</feature>
<keyword evidence="7" id="KW-1185">Reference proteome</keyword>
<dbReference type="GeneID" id="90594364"/>
<dbReference type="PANTHER" id="PTHR11360:SF308">
    <property type="entry name" value="BLL3089 PROTEIN"/>
    <property type="match status" value="1"/>
</dbReference>
<accession>A0ABY0UNU0</accession>
<feature type="transmembrane region" description="Helical" evidence="4">
    <location>
        <begin position="356"/>
        <end position="376"/>
    </location>
</feature>
<evidence type="ECO:0000313" key="6">
    <source>
        <dbReference type="EMBL" id="SDS96536.1"/>
    </source>
</evidence>
<dbReference type="InterPro" id="IPR036259">
    <property type="entry name" value="MFS_trans_sf"/>
</dbReference>
<keyword evidence="1 4" id="KW-0812">Transmembrane</keyword>
<dbReference type="SUPFAM" id="SSF103473">
    <property type="entry name" value="MFS general substrate transporter"/>
    <property type="match status" value="1"/>
</dbReference>
<evidence type="ECO:0000313" key="7">
    <source>
        <dbReference type="Proteomes" id="UP000199574"/>
    </source>
</evidence>
<feature type="domain" description="Major facilitator superfamily (MFS) profile" evidence="5">
    <location>
        <begin position="32"/>
        <end position="441"/>
    </location>
</feature>
<evidence type="ECO:0000256" key="2">
    <source>
        <dbReference type="ARBA" id="ARBA00022989"/>
    </source>
</evidence>
<sequence>MLYFCTSIVSMANIFQKPFIDPAKSPVFYGYVILFIGTIGIYCSIPGQTIGVSVFTDPVKDALGLSRNQFSNAYMIGTIVSSLVIGRAGVWFDTYGARYVAFFAAITLGVTLFLCSWSAIMSSYIKDLLSVDTWMVPFVLMTVLFFMLRFAGQGVLTMASRNVIMIWFDKNRGKVNSFSSVALSFGFSSSPLWVNSLIEGYGWESTWQFLAIGLLLFSIFIYTFYKISPETHGLLPDGAKSPSTEDEKQKVVTKQFTLTEAKKERAFWMYGLTLAFNSFFITGLTFHVVSIFTHEGFAKEDAISIFLPGSVVAVTVSTIFNFLSDYLPLKLYLYLMLLGGFLASLGFLLLSTAAGVPMLIAGFGILGGFFAVLNAVAWPRFFGRAHLGSITGKIMSFLILASALAPSIFSLCLSTFGSYEMVGYLGLAFLLFLVIGSLKANNPQ</sequence>
<reference evidence="6 7" key="1">
    <citation type="submission" date="2016-10" db="EMBL/GenBank/DDBJ databases">
        <authorList>
            <person name="Varghese N."/>
            <person name="Submissions S."/>
        </authorList>
    </citation>
    <scope>NUCLEOTIDE SEQUENCE [LARGE SCALE GENOMIC DNA]</scope>
    <source>
        <strain evidence="6 7">MAR_2009_60</strain>
    </source>
</reference>
<keyword evidence="2 4" id="KW-1133">Transmembrane helix</keyword>
<evidence type="ECO:0000256" key="3">
    <source>
        <dbReference type="ARBA" id="ARBA00023136"/>
    </source>
</evidence>
<dbReference type="Gene3D" id="1.20.1250.20">
    <property type="entry name" value="MFS general substrate transporter like domains"/>
    <property type="match status" value="1"/>
</dbReference>
<feature type="transmembrane region" description="Helical" evidence="4">
    <location>
        <begin position="206"/>
        <end position="225"/>
    </location>
</feature>
<keyword evidence="3 4" id="KW-0472">Membrane</keyword>
<dbReference type="RefSeq" id="WP_244275616.1">
    <property type="nucleotide sequence ID" value="NZ_LT629754.1"/>
</dbReference>
<protein>
    <submittedName>
        <fullName evidence="6">Major Facilitator Superfamily protein</fullName>
    </submittedName>
</protein>
<dbReference type="Proteomes" id="UP000199574">
    <property type="component" value="Chromosome I"/>
</dbReference>
<evidence type="ECO:0000259" key="5">
    <source>
        <dbReference type="PROSITE" id="PS50850"/>
    </source>
</evidence>
<dbReference type="InterPro" id="IPR020846">
    <property type="entry name" value="MFS_dom"/>
</dbReference>
<feature type="transmembrane region" description="Helical" evidence="4">
    <location>
        <begin position="173"/>
        <end position="194"/>
    </location>
</feature>
<gene>
    <name evidence="6" type="ORF">SAMN05192545_2460</name>
</gene>
<dbReference type="InterPro" id="IPR050327">
    <property type="entry name" value="Proton-linked_MCT"/>
</dbReference>
<feature type="transmembrane region" description="Helical" evidence="4">
    <location>
        <begin position="99"/>
        <end position="122"/>
    </location>
</feature>
<feature type="transmembrane region" description="Helical" evidence="4">
    <location>
        <begin position="73"/>
        <end position="92"/>
    </location>
</feature>
<dbReference type="InterPro" id="IPR011701">
    <property type="entry name" value="MFS"/>
</dbReference>
<feature type="transmembrane region" description="Helical" evidence="4">
    <location>
        <begin position="331"/>
        <end position="350"/>
    </location>
</feature>
<dbReference type="PANTHER" id="PTHR11360">
    <property type="entry name" value="MONOCARBOXYLATE TRANSPORTER"/>
    <property type="match status" value="1"/>
</dbReference>
<dbReference type="PROSITE" id="PS50850">
    <property type="entry name" value="MFS"/>
    <property type="match status" value="1"/>
</dbReference>
<organism evidence="6 7">
    <name type="scientific">Maribacter dokdonensis</name>
    <dbReference type="NCBI Taxonomy" id="320912"/>
    <lineage>
        <taxon>Bacteria</taxon>
        <taxon>Pseudomonadati</taxon>
        <taxon>Bacteroidota</taxon>
        <taxon>Flavobacteriia</taxon>
        <taxon>Flavobacteriales</taxon>
        <taxon>Flavobacteriaceae</taxon>
        <taxon>Maribacter</taxon>
    </lineage>
</organism>
<evidence type="ECO:0000256" key="4">
    <source>
        <dbReference type="SAM" id="Phobius"/>
    </source>
</evidence>
<feature type="transmembrane region" description="Helical" evidence="4">
    <location>
        <begin position="267"/>
        <end position="293"/>
    </location>
</feature>
<feature type="transmembrane region" description="Helical" evidence="4">
    <location>
        <begin position="397"/>
        <end position="416"/>
    </location>
</feature>
<evidence type="ECO:0000256" key="1">
    <source>
        <dbReference type="ARBA" id="ARBA00022692"/>
    </source>
</evidence>
<proteinExistence type="predicted"/>
<feature type="transmembrane region" description="Helical" evidence="4">
    <location>
        <begin position="27"/>
        <end position="53"/>
    </location>
</feature>
<dbReference type="Pfam" id="PF07690">
    <property type="entry name" value="MFS_1"/>
    <property type="match status" value="1"/>
</dbReference>
<feature type="transmembrane region" description="Helical" evidence="4">
    <location>
        <begin position="305"/>
        <end position="324"/>
    </location>
</feature>
<feature type="transmembrane region" description="Helical" evidence="4">
    <location>
        <begin position="134"/>
        <end position="152"/>
    </location>
</feature>